<dbReference type="EMBL" id="CP003221">
    <property type="protein sequence ID" value="EGJ49231.1"/>
    <property type="molecule type" value="Genomic_DNA"/>
</dbReference>
<keyword evidence="3" id="KW-1185">Reference proteome</keyword>
<proteinExistence type="predicted"/>
<evidence type="ECO:0000313" key="3">
    <source>
        <dbReference type="Proteomes" id="UP000007844"/>
    </source>
</evidence>
<gene>
    <name evidence="2" type="ORF">Desaf_0883</name>
</gene>
<dbReference type="CDD" id="cd02226">
    <property type="entry name" value="cupin_YdbB-like"/>
    <property type="match status" value="1"/>
</dbReference>
<dbReference type="AlphaFoldDB" id="F3YUY1"/>
<dbReference type="InterPro" id="IPR014710">
    <property type="entry name" value="RmlC-like_jellyroll"/>
</dbReference>
<sequence>METPRKLDIDTLVRDVHEDWRNFVAAEVNDHVLRVSVLRRDFHWHVHTKSDEVFYVVQGTLCVDFEDLTEELRPGQMIMVPKGVRHRTRGAQAEGGTVALCFEAADNDVLGDDPALGAAASAP</sequence>
<dbReference type="RefSeq" id="WP_014259051.1">
    <property type="nucleotide sequence ID" value="NC_016629.1"/>
</dbReference>
<dbReference type="PANTHER" id="PTHR36114">
    <property type="entry name" value="16.7 KDA PROTEIN IN WHIE LOCUS"/>
    <property type="match status" value="1"/>
</dbReference>
<dbReference type="InterPro" id="IPR011051">
    <property type="entry name" value="RmlC_Cupin_sf"/>
</dbReference>
<feature type="domain" description="Cupin type-2" evidence="1">
    <location>
        <begin position="42"/>
        <end position="92"/>
    </location>
</feature>
<evidence type="ECO:0000259" key="1">
    <source>
        <dbReference type="Pfam" id="PF07883"/>
    </source>
</evidence>
<dbReference type="PANTHER" id="PTHR36114:SF1">
    <property type="entry name" value="16.7 KDA PROTEIN IN WHIE LOCUS"/>
    <property type="match status" value="1"/>
</dbReference>
<dbReference type="Gene3D" id="2.60.120.10">
    <property type="entry name" value="Jelly Rolls"/>
    <property type="match status" value="1"/>
</dbReference>
<protein>
    <submittedName>
        <fullName evidence="2">Cupin 2 conserved barrel domain protein</fullName>
    </submittedName>
</protein>
<dbReference type="eggNOG" id="COG0662">
    <property type="taxonomic scope" value="Bacteria"/>
</dbReference>
<dbReference type="KEGG" id="daf:Desaf_0883"/>
<reference evidence="2 3" key="1">
    <citation type="journal article" date="2011" name="J. Bacteriol.">
        <title>Genome sequence of the mercury-methylating and pleomorphic Desulfovibrio africanus Strain Walvis Bay.</title>
        <authorList>
            <person name="Brown S.D."/>
            <person name="Wall J.D."/>
            <person name="Kucken A.M."/>
            <person name="Gilmour C.C."/>
            <person name="Podar M."/>
            <person name="Brandt C.C."/>
            <person name="Teshima H."/>
            <person name="Detter J.C."/>
            <person name="Han C.S."/>
            <person name="Land M.L."/>
            <person name="Lucas S."/>
            <person name="Han J."/>
            <person name="Pennacchio L."/>
            <person name="Nolan M."/>
            <person name="Pitluck S."/>
            <person name="Woyke T."/>
            <person name="Goodwin L."/>
            <person name="Palumbo A.V."/>
            <person name="Elias D.A."/>
        </authorList>
    </citation>
    <scope>NUCLEOTIDE SEQUENCE [LARGE SCALE GENOMIC DNA]</scope>
    <source>
        <strain evidence="2 3">Walvis Bay</strain>
    </source>
</reference>
<name>F3YUY1_DESAF</name>
<dbReference type="Pfam" id="PF07883">
    <property type="entry name" value="Cupin_2"/>
    <property type="match status" value="1"/>
</dbReference>
<dbReference type="HOGENOM" id="CLU_131430_1_0_7"/>
<dbReference type="InterPro" id="IPR013096">
    <property type="entry name" value="Cupin_2"/>
</dbReference>
<accession>F3YUY1</accession>
<organism evidence="2 3">
    <name type="scientific">Desulfocurvibacter africanus subsp. africanus str. Walvis Bay</name>
    <dbReference type="NCBI Taxonomy" id="690850"/>
    <lineage>
        <taxon>Bacteria</taxon>
        <taxon>Pseudomonadati</taxon>
        <taxon>Thermodesulfobacteriota</taxon>
        <taxon>Desulfovibrionia</taxon>
        <taxon>Desulfovibrionales</taxon>
        <taxon>Desulfovibrionaceae</taxon>
        <taxon>Desulfocurvibacter</taxon>
    </lineage>
</organism>
<dbReference type="InterPro" id="IPR052044">
    <property type="entry name" value="PKS_Associated_Protein"/>
</dbReference>
<evidence type="ECO:0000313" key="2">
    <source>
        <dbReference type="EMBL" id="EGJ49231.1"/>
    </source>
</evidence>
<dbReference type="Proteomes" id="UP000007844">
    <property type="component" value="Chromosome"/>
</dbReference>
<dbReference type="SUPFAM" id="SSF51182">
    <property type="entry name" value="RmlC-like cupins"/>
    <property type="match status" value="1"/>
</dbReference>
<dbReference type="STRING" id="690850.Desaf_0883"/>